<evidence type="ECO:0000313" key="13">
    <source>
        <dbReference type="EMBL" id="TGZ64109.1"/>
    </source>
</evidence>
<protein>
    <recommendedName>
        <fullName evidence="12">Cytochrome b561 domain-containing protein</fullName>
    </recommendedName>
</protein>
<feature type="domain" description="Cytochrome b561" evidence="12">
    <location>
        <begin position="1"/>
        <end position="197"/>
    </location>
</feature>
<keyword evidence="3" id="KW-0813">Transport</keyword>
<feature type="transmembrane region" description="Helical" evidence="11">
    <location>
        <begin position="178"/>
        <end position="196"/>
    </location>
</feature>
<dbReference type="AlphaFoldDB" id="A0A4S2LRW4"/>
<dbReference type="FunFam" id="1.20.120.1770:FF:000001">
    <property type="entry name" value="Cytochrome b reductase 1"/>
    <property type="match status" value="1"/>
</dbReference>
<comment type="caution">
    <text evidence="13">The sequence shown here is derived from an EMBL/GenBank/DDBJ whole genome shotgun (WGS) entry which is preliminary data.</text>
</comment>
<evidence type="ECO:0000256" key="7">
    <source>
        <dbReference type="ARBA" id="ARBA00022982"/>
    </source>
</evidence>
<feature type="transmembrane region" description="Helical" evidence="11">
    <location>
        <begin position="136"/>
        <end position="158"/>
    </location>
</feature>
<dbReference type="SMART" id="SM00665">
    <property type="entry name" value="B561"/>
    <property type="match status" value="1"/>
</dbReference>
<organism evidence="13 14">
    <name type="scientific">Opisthorchis felineus</name>
    <dbReference type="NCBI Taxonomy" id="147828"/>
    <lineage>
        <taxon>Eukaryota</taxon>
        <taxon>Metazoa</taxon>
        <taxon>Spiralia</taxon>
        <taxon>Lophotrochozoa</taxon>
        <taxon>Platyhelminthes</taxon>
        <taxon>Trematoda</taxon>
        <taxon>Digenea</taxon>
        <taxon>Opisthorchiida</taxon>
        <taxon>Opisthorchiata</taxon>
        <taxon>Opisthorchiidae</taxon>
        <taxon>Opisthorchis</taxon>
    </lineage>
</organism>
<dbReference type="GO" id="GO:0016020">
    <property type="term" value="C:membrane"/>
    <property type="evidence" value="ECO:0007669"/>
    <property type="project" value="UniProtKB-SubCell"/>
</dbReference>
<evidence type="ECO:0000256" key="3">
    <source>
        <dbReference type="ARBA" id="ARBA00022448"/>
    </source>
</evidence>
<evidence type="ECO:0000256" key="2">
    <source>
        <dbReference type="ARBA" id="ARBA00004141"/>
    </source>
</evidence>
<evidence type="ECO:0000256" key="9">
    <source>
        <dbReference type="ARBA" id="ARBA00023004"/>
    </source>
</evidence>
<name>A0A4S2LRW4_OPIFE</name>
<gene>
    <name evidence="13" type="ORF">CRM22_006541</name>
</gene>
<evidence type="ECO:0000259" key="12">
    <source>
        <dbReference type="PROSITE" id="PS50939"/>
    </source>
</evidence>
<keyword evidence="7" id="KW-0249">Electron transport</keyword>
<dbReference type="InterPro" id="IPR043205">
    <property type="entry name" value="CYB561/CYBRD1-like"/>
</dbReference>
<keyword evidence="8 11" id="KW-1133">Transmembrane helix</keyword>
<reference evidence="13 14" key="1">
    <citation type="journal article" date="2019" name="BMC Genomics">
        <title>New insights from Opisthorchis felineus genome: update on genomics of the epidemiologically important liver flukes.</title>
        <authorList>
            <person name="Ershov N.I."/>
            <person name="Mordvinov V.A."/>
            <person name="Prokhortchouk E.B."/>
            <person name="Pakharukova M.Y."/>
            <person name="Gunbin K.V."/>
            <person name="Ustyantsev K."/>
            <person name="Genaev M.A."/>
            <person name="Blinov A.G."/>
            <person name="Mazur A."/>
            <person name="Boulygina E."/>
            <person name="Tsygankova S."/>
            <person name="Khrameeva E."/>
            <person name="Chekanov N."/>
            <person name="Fan G."/>
            <person name="Xiao A."/>
            <person name="Zhang H."/>
            <person name="Xu X."/>
            <person name="Yang H."/>
            <person name="Solovyev V."/>
            <person name="Lee S.M."/>
            <person name="Liu X."/>
            <person name="Afonnikov D.A."/>
            <person name="Skryabin K.G."/>
        </authorList>
    </citation>
    <scope>NUCLEOTIDE SEQUENCE [LARGE SCALE GENOMIC DNA]</scope>
    <source>
        <strain evidence="13">AK-0245</strain>
        <tissue evidence="13">Whole organism</tissue>
    </source>
</reference>
<dbReference type="Proteomes" id="UP000308267">
    <property type="component" value="Unassembled WGS sequence"/>
</dbReference>
<proteinExistence type="predicted"/>
<dbReference type="Gene3D" id="1.20.120.1770">
    <property type="match status" value="1"/>
</dbReference>
<feature type="transmembrane region" description="Helical" evidence="11">
    <location>
        <begin position="64"/>
        <end position="85"/>
    </location>
</feature>
<dbReference type="OrthoDB" id="907479at2759"/>
<comment type="subcellular location">
    <subcellularLocation>
        <location evidence="2">Membrane</location>
        <topology evidence="2">Multi-pass membrane protein</topology>
    </subcellularLocation>
</comment>
<dbReference type="GO" id="GO:0046872">
    <property type="term" value="F:metal ion binding"/>
    <property type="evidence" value="ECO:0007669"/>
    <property type="project" value="UniProtKB-KW"/>
</dbReference>
<dbReference type="InterPro" id="IPR006593">
    <property type="entry name" value="Cyt_b561/ferric_Rdtase_TM"/>
</dbReference>
<evidence type="ECO:0000256" key="1">
    <source>
        <dbReference type="ARBA" id="ARBA00001970"/>
    </source>
</evidence>
<dbReference type="PANTHER" id="PTHR10106">
    <property type="entry name" value="CYTOCHROME B561-RELATED"/>
    <property type="match status" value="1"/>
</dbReference>
<dbReference type="PANTHER" id="PTHR10106:SF0">
    <property type="entry name" value="LD36721P"/>
    <property type="match status" value="1"/>
</dbReference>
<comment type="cofactor">
    <cofactor evidence="1">
        <name>heme b</name>
        <dbReference type="ChEBI" id="CHEBI:60344"/>
    </cofactor>
</comment>
<keyword evidence="10 11" id="KW-0472">Membrane</keyword>
<evidence type="ECO:0000256" key="5">
    <source>
        <dbReference type="ARBA" id="ARBA00022692"/>
    </source>
</evidence>
<feature type="transmembrane region" description="Helical" evidence="11">
    <location>
        <begin position="105"/>
        <end position="124"/>
    </location>
</feature>
<dbReference type="GO" id="GO:0016491">
    <property type="term" value="F:oxidoreductase activity"/>
    <property type="evidence" value="ECO:0007669"/>
    <property type="project" value="InterPro"/>
</dbReference>
<dbReference type="Pfam" id="PF03188">
    <property type="entry name" value="Cytochrom_B561"/>
    <property type="match status" value="1"/>
</dbReference>
<keyword evidence="6" id="KW-0479">Metal-binding</keyword>
<evidence type="ECO:0000313" key="14">
    <source>
        <dbReference type="Proteomes" id="UP000308267"/>
    </source>
</evidence>
<dbReference type="EMBL" id="SJOL01006893">
    <property type="protein sequence ID" value="TGZ64109.1"/>
    <property type="molecule type" value="Genomic_DNA"/>
</dbReference>
<sequence length="216" mass="23722">MVTYPDISDAVSNLPEGTSSATDGDTSTYRTLIDLGFICMRESDLTAILVYRVFRAYRKLSLKILHAVLHILAFLFAAVGIKAAFQMHNDLGIPNMYSLHSWLGIAALVLFGVQWLAGLIAFLVPPVPQPARAAYLPIHVSFGGMLYLLIIGVCIAGITEKNFFSNKYPLSQPRELLGNALGICLVVFGGLVFYLTSQPAYRRVEAVSPERRALNE</sequence>
<keyword evidence="14" id="KW-1185">Reference proteome</keyword>
<evidence type="ECO:0000256" key="10">
    <source>
        <dbReference type="ARBA" id="ARBA00023136"/>
    </source>
</evidence>
<evidence type="ECO:0000256" key="11">
    <source>
        <dbReference type="SAM" id="Phobius"/>
    </source>
</evidence>
<keyword evidence="5 11" id="KW-0812">Transmembrane</keyword>
<evidence type="ECO:0000256" key="6">
    <source>
        <dbReference type="ARBA" id="ARBA00022723"/>
    </source>
</evidence>
<keyword evidence="4" id="KW-0349">Heme</keyword>
<evidence type="ECO:0000256" key="8">
    <source>
        <dbReference type="ARBA" id="ARBA00022989"/>
    </source>
</evidence>
<keyword evidence="9" id="KW-0408">Iron</keyword>
<accession>A0A4S2LRW4</accession>
<evidence type="ECO:0000256" key="4">
    <source>
        <dbReference type="ARBA" id="ARBA00022617"/>
    </source>
</evidence>
<dbReference type="PROSITE" id="PS50939">
    <property type="entry name" value="CYTOCHROME_B561"/>
    <property type="match status" value="1"/>
</dbReference>